<name>A0A9D3T6U2_MEGAT</name>
<dbReference type="PANTHER" id="PTHR10078:SF30">
    <property type="entry name" value="INTERLEUKIN-1 BETA"/>
    <property type="match status" value="1"/>
</dbReference>
<comment type="similarity">
    <text evidence="4">Belongs to the IL-1 family.</text>
</comment>
<feature type="region of interest" description="Disordered" evidence="13">
    <location>
        <begin position="114"/>
        <end position="143"/>
    </location>
</feature>
<keyword evidence="16" id="KW-1185">Reference proteome</keyword>
<dbReference type="SUPFAM" id="SSF50353">
    <property type="entry name" value="Cytokine"/>
    <property type="match status" value="1"/>
</dbReference>
<feature type="compositionally biased region" description="Acidic residues" evidence="13">
    <location>
        <begin position="117"/>
        <end position="126"/>
    </location>
</feature>
<evidence type="ECO:0000256" key="11">
    <source>
        <dbReference type="ARBA" id="ARBA00023228"/>
    </source>
</evidence>
<dbReference type="InterPro" id="IPR008996">
    <property type="entry name" value="IL1/FGF"/>
</dbReference>
<keyword evidence="6" id="KW-0963">Cytoplasm</keyword>
<dbReference type="Proteomes" id="UP001046870">
    <property type="component" value="Chromosome 15"/>
</dbReference>
<dbReference type="PANTHER" id="PTHR10078">
    <property type="entry name" value="INTERLEUKIN-1 FAMILY MEMBER"/>
    <property type="match status" value="1"/>
</dbReference>
<evidence type="ECO:0000259" key="14">
    <source>
        <dbReference type="PROSITE" id="PS50106"/>
    </source>
</evidence>
<dbReference type="InterPro" id="IPR000975">
    <property type="entry name" value="IL-1_fam"/>
</dbReference>
<evidence type="ECO:0000256" key="13">
    <source>
        <dbReference type="SAM" id="MobiDB-lite"/>
    </source>
</evidence>
<evidence type="ECO:0000256" key="6">
    <source>
        <dbReference type="ARBA" id="ARBA00022490"/>
    </source>
</evidence>
<reference evidence="15" key="1">
    <citation type="submission" date="2021-01" db="EMBL/GenBank/DDBJ databases">
        <authorList>
            <person name="Zahm M."/>
            <person name="Roques C."/>
            <person name="Cabau C."/>
            <person name="Klopp C."/>
            <person name="Donnadieu C."/>
            <person name="Jouanno E."/>
            <person name="Lampietro C."/>
            <person name="Louis A."/>
            <person name="Herpin A."/>
            <person name="Echchiki A."/>
            <person name="Berthelot C."/>
            <person name="Parey E."/>
            <person name="Roest-Crollius H."/>
            <person name="Braasch I."/>
            <person name="Postlethwait J."/>
            <person name="Bobe J."/>
            <person name="Montfort J."/>
            <person name="Bouchez O."/>
            <person name="Begum T."/>
            <person name="Mejri S."/>
            <person name="Adams A."/>
            <person name="Chen W.-J."/>
            <person name="Guiguen Y."/>
        </authorList>
    </citation>
    <scope>NUCLEOTIDE SEQUENCE</scope>
    <source>
        <strain evidence="15">YG-15Mar2019-1</strain>
        <tissue evidence="15">Brain</tissue>
    </source>
</reference>
<accession>A0A9D3T6U2</accession>
<dbReference type="GO" id="GO:0005764">
    <property type="term" value="C:lysosome"/>
    <property type="evidence" value="ECO:0007669"/>
    <property type="project" value="UniProtKB-SubCell"/>
</dbReference>
<evidence type="ECO:0000256" key="5">
    <source>
        <dbReference type="ARBA" id="ARBA00014702"/>
    </source>
</evidence>
<evidence type="ECO:0000256" key="1">
    <source>
        <dbReference type="ARBA" id="ARBA00004371"/>
    </source>
</evidence>
<dbReference type="AlphaFoldDB" id="A0A9D3T6U2"/>
<dbReference type="Gene3D" id="2.80.10.50">
    <property type="match status" value="1"/>
</dbReference>
<dbReference type="InterPro" id="IPR001478">
    <property type="entry name" value="PDZ"/>
</dbReference>
<dbReference type="CDD" id="cd00100">
    <property type="entry name" value="beta-trefoil_IL1"/>
    <property type="match status" value="1"/>
</dbReference>
<evidence type="ECO:0000256" key="3">
    <source>
        <dbReference type="ARBA" id="ARBA00004550"/>
    </source>
</evidence>
<dbReference type="CDD" id="cd00136">
    <property type="entry name" value="PDZ_canonical"/>
    <property type="match status" value="1"/>
</dbReference>
<dbReference type="GO" id="GO:0006955">
    <property type="term" value="P:immune response"/>
    <property type="evidence" value="ECO:0007669"/>
    <property type="project" value="InterPro"/>
</dbReference>
<dbReference type="GO" id="GO:1901222">
    <property type="term" value="P:regulation of non-canonical NF-kappaB signal transduction"/>
    <property type="evidence" value="ECO:0007669"/>
    <property type="project" value="TreeGrafter"/>
</dbReference>
<evidence type="ECO:0000256" key="12">
    <source>
        <dbReference type="ARBA" id="ARBA00023246"/>
    </source>
</evidence>
<keyword evidence="8" id="KW-0964">Secreted</keyword>
<dbReference type="GO" id="GO:0001660">
    <property type="term" value="P:fever generation"/>
    <property type="evidence" value="ECO:0007669"/>
    <property type="project" value="UniProtKB-KW"/>
</dbReference>
<sequence length="366" mass="40815">MEIKDNPVKGGVSIIHKVLQGKHHYEVAHVMKFKKGYKSGPFVRKGDKILKINGQDLEDLTPEAFAELLAEASPMLTVHSPGMDAPEDKCLEGSGLQPFSKEQTILNFSLEMRREEELEEEEEGGEDSGTSGREETPGGGDDCLLNDTCSEMDDLLLVSMMRTTISVIRGRGCDAGSPCTDCGGTGCNLNEVVMVAESSKITLVSKGIANFLREKMQENILIQSLMNDMYIQKKRSHSTPVMARQSQSNSTKITIYYYKSDCVDGDFRGAPVVLNFTGTDCFLKCYHKDGRATLTVENCEKQRLKNICSGDKDTWPFVFYMKATKDNTRRFESANCTGWYIHAKNTEVKVGNLADEDESFLFVIRK</sequence>
<protein>
    <recommendedName>
        <fullName evidence="5">Interleukin-1 beta</fullName>
    </recommendedName>
</protein>
<dbReference type="OrthoDB" id="8962877at2759"/>
<evidence type="ECO:0000313" key="16">
    <source>
        <dbReference type="Proteomes" id="UP001046870"/>
    </source>
</evidence>
<comment type="caution">
    <text evidence="15">The sequence shown here is derived from an EMBL/GenBank/DDBJ whole genome shotgun (WGS) entry which is preliminary data.</text>
</comment>
<keyword evidence="7" id="KW-0202">Cytokine</keyword>
<evidence type="ECO:0000256" key="2">
    <source>
        <dbReference type="ARBA" id="ARBA00004514"/>
    </source>
</evidence>
<organism evidence="15 16">
    <name type="scientific">Megalops atlanticus</name>
    <name type="common">Tarpon</name>
    <name type="synonym">Clupea gigantea</name>
    <dbReference type="NCBI Taxonomy" id="7932"/>
    <lineage>
        <taxon>Eukaryota</taxon>
        <taxon>Metazoa</taxon>
        <taxon>Chordata</taxon>
        <taxon>Craniata</taxon>
        <taxon>Vertebrata</taxon>
        <taxon>Euteleostomi</taxon>
        <taxon>Actinopterygii</taxon>
        <taxon>Neopterygii</taxon>
        <taxon>Teleostei</taxon>
        <taxon>Elopiformes</taxon>
        <taxon>Megalopidae</taxon>
        <taxon>Megalops</taxon>
    </lineage>
</organism>
<dbReference type="SUPFAM" id="SSF50156">
    <property type="entry name" value="PDZ domain-like"/>
    <property type="match status" value="1"/>
</dbReference>
<dbReference type="Gene3D" id="2.30.42.10">
    <property type="match status" value="1"/>
</dbReference>
<keyword evidence="12" id="KW-0497">Mitogen</keyword>
<dbReference type="GO" id="GO:0005125">
    <property type="term" value="F:cytokine activity"/>
    <property type="evidence" value="ECO:0007669"/>
    <property type="project" value="UniProtKB-KW"/>
</dbReference>
<dbReference type="Pfam" id="PF00340">
    <property type="entry name" value="IL1"/>
    <property type="match status" value="1"/>
</dbReference>
<dbReference type="GO" id="GO:0048246">
    <property type="term" value="P:macrophage chemotaxis"/>
    <property type="evidence" value="ECO:0007669"/>
    <property type="project" value="TreeGrafter"/>
</dbReference>
<evidence type="ECO:0000256" key="7">
    <source>
        <dbReference type="ARBA" id="ARBA00022514"/>
    </source>
</evidence>
<evidence type="ECO:0000256" key="9">
    <source>
        <dbReference type="ARBA" id="ARBA00022620"/>
    </source>
</evidence>
<dbReference type="InterPro" id="IPR036034">
    <property type="entry name" value="PDZ_sf"/>
</dbReference>
<dbReference type="EMBL" id="JAFDVH010000015">
    <property type="protein sequence ID" value="KAG7463455.1"/>
    <property type="molecule type" value="Genomic_DNA"/>
</dbReference>
<dbReference type="GO" id="GO:0010628">
    <property type="term" value="P:positive regulation of gene expression"/>
    <property type="evidence" value="ECO:0007669"/>
    <property type="project" value="TreeGrafter"/>
</dbReference>
<dbReference type="PROSITE" id="PS50106">
    <property type="entry name" value="PDZ"/>
    <property type="match status" value="1"/>
</dbReference>
<evidence type="ECO:0000256" key="10">
    <source>
        <dbReference type="ARBA" id="ARBA00023198"/>
    </source>
</evidence>
<dbReference type="GO" id="GO:0071222">
    <property type="term" value="P:cellular response to lipopolysaccharide"/>
    <property type="evidence" value="ECO:0007669"/>
    <property type="project" value="TreeGrafter"/>
</dbReference>
<dbReference type="GO" id="GO:0051781">
    <property type="term" value="P:positive regulation of cell division"/>
    <property type="evidence" value="ECO:0007669"/>
    <property type="project" value="UniProtKB-KW"/>
</dbReference>
<comment type="subcellular location">
    <subcellularLocation>
        <location evidence="2">Cytoplasm</location>
        <location evidence="2">Cytosol</location>
    </subcellularLocation>
    <subcellularLocation>
        <location evidence="1">Lysosome</location>
    </subcellularLocation>
    <subcellularLocation>
        <location evidence="3">Secreted</location>
        <location evidence="3">Extracellular exosome</location>
    </subcellularLocation>
</comment>
<dbReference type="Pfam" id="PF00595">
    <property type="entry name" value="PDZ"/>
    <property type="match status" value="1"/>
</dbReference>
<keyword evidence="11" id="KW-0458">Lysosome</keyword>
<evidence type="ECO:0000313" key="15">
    <source>
        <dbReference type="EMBL" id="KAG7463455.1"/>
    </source>
</evidence>
<gene>
    <name evidence="15" type="ORF">MATL_G00176850</name>
</gene>
<evidence type="ECO:0000256" key="4">
    <source>
        <dbReference type="ARBA" id="ARBA00010448"/>
    </source>
</evidence>
<keyword evidence="9" id="KW-0666">Pyrogen</keyword>
<evidence type="ECO:0000256" key="8">
    <source>
        <dbReference type="ARBA" id="ARBA00022525"/>
    </source>
</evidence>
<dbReference type="GO" id="GO:0042119">
    <property type="term" value="P:neutrophil activation"/>
    <property type="evidence" value="ECO:0007669"/>
    <property type="project" value="TreeGrafter"/>
</dbReference>
<dbReference type="GO" id="GO:0005829">
    <property type="term" value="C:cytosol"/>
    <property type="evidence" value="ECO:0007669"/>
    <property type="project" value="UniProtKB-SubCell"/>
</dbReference>
<feature type="domain" description="PDZ" evidence="14">
    <location>
        <begin position="43"/>
        <end position="78"/>
    </location>
</feature>
<keyword evidence="10" id="KW-0395">Inflammatory response</keyword>
<proteinExistence type="inferred from homology"/>
<dbReference type="GO" id="GO:0019221">
    <property type="term" value="P:cytokine-mediated signaling pathway"/>
    <property type="evidence" value="ECO:0007669"/>
    <property type="project" value="TreeGrafter"/>
</dbReference>
<dbReference type="GO" id="GO:0005615">
    <property type="term" value="C:extracellular space"/>
    <property type="evidence" value="ECO:0007669"/>
    <property type="project" value="UniProtKB-KW"/>
</dbReference>